<name>A0A5J5HMH0_9BACI</name>
<sequence length="194" mass="23239">MKVLLIYAHPNEESFTHAVMERLQAGLILGEHEVQTIDFYKEEFDPVLVVNTSRRRRDLLQDPYTERYRNRIAAADHLIFVYPVWWHSMPAMMRGFIEKTFVSGFAYSFRGKSAQSVLPNGLFRGKTVWCIYTLDALKFVAWLDPGWLSIKYPIFWYCGFRKVRRFYLPRMKHTSLDERIQWLDQMYRKAVNLR</sequence>
<dbReference type="InterPro" id="IPR003680">
    <property type="entry name" value="Flavodoxin_fold"/>
</dbReference>
<dbReference type="Gene3D" id="3.40.50.360">
    <property type="match status" value="1"/>
</dbReference>
<dbReference type="SUPFAM" id="SSF52218">
    <property type="entry name" value="Flavoproteins"/>
    <property type="match status" value="1"/>
</dbReference>
<evidence type="ECO:0000256" key="2">
    <source>
        <dbReference type="ARBA" id="ARBA00023002"/>
    </source>
</evidence>
<dbReference type="EMBL" id="VYKL01000025">
    <property type="protein sequence ID" value="KAA9022038.1"/>
    <property type="molecule type" value="Genomic_DNA"/>
</dbReference>
<evidence type="ECO:0000259" key="3">
    <source>
        <dbReference type="Pfam" id="PF02525"/>
    </source>
</evidence>
<dbReference type="GO" id="GO:0003955">
    <property type="term" value="F:NAD(P)H dehydrogenase (quinone) activity"/>
    <property type="evidence" value="ECO:0007669"/>
    <property type="project" value="TreeGrafter"/>
</dbReference>
<dbReference type="GO" id="GO:0005829">
    <property type="term" value="C:cytosol"/>
    <property type="evidence" value="ECO:0007669"/>
    <property type="project" value="TreeGrafter"/>
</dbReference>
<evidence type="ECO:0000313" key="4">
    <source>
        <dbReference type="EMBL" id="KAA9022038.1"/>
    </source>
</evidence>
<dbReference type="InterPro" id="IPR029039">
    <property type="entry name" value="Flavoprotein-like_sf"/>
</dbReference>
<evidence type="ECO:0000256" key="1">
    <source>
        <dbReference type="ARBA" id="ARBA00006252"/>
    </source>
</evidence>
<dbReference type="AlphaFoldDB" id="A0A5J5HMH0"/>
<proteinExistence type="inferred from homology"/>
<reference evidence="4 5" key="1">
    <citation type="submission" date="2019-09" db="EMBL/GenBank/DDBJ databases">
        <title>Whole genome sequences of isolates from the Mars Exploration Rovers.</title>
        <authorList>
            <person name="Seuylemezian A."/>
            <person name="Vaishampayan P."/>
        </authorList>
    </citation>
    <scope>NUCLEOTIDE SEQUENCE [LARGE SCALE GENOMIC DNA]</scope>
    <source>
        <strain evidence="4 5">MER_TA_151</strain>
    </source>
</reference>
<accession>A0A5J5HMH0</accession>
<dbReference type="OrthoDB" id="9798454at2"/>
<gene>
    <name evidence="4" type="ORF">F4V44_16075</name>
</gene>
<comment type="caution">
    <text evidence="4">The sequence shown here is derived from an EMBL/GenBank/DDBJ whole genome shotgun (WGS) entry which is preliminary data.</text>
</comment>
<organism evidence="4 5">
    <name type="scientific">Niallia endozanthoxylica</name>
    <dbReference type="NCBI Taxonomy" id="2036016"/>
    <lineage>
        <taxon>Bacteria</taxon>
        <taxon>Bacillati</taxon>
        <taxon>Bacillota</taxon>
        <taxon>Bacilli</taxon>
        <taxon>Bacillales</taxon>
        <taxon>Bacillaceae</taxon>
        <taxon>Niallia</taxon>
    </lineage>
</organism>
<dbReference type="RefSeq" id="WP_150441033.1">
    <property type="nucleotide sequence ID" value="NZ_VYKL01000025.1"/>
</dbReference>
<dbReference type="PANTHER" id="PTHR10204">
    <property type="entry name" value="NAD P H OXIDOREDUCTASE-RELATED"/>
    <property type="match status" value="1"/>
</dbReference>
<feature type="domain" description="Flavodoxin-like fold" evidence="3">
    <location>
        <begin position="1"/>
        <end position="177"/>
    </location>
</feature>
<evidence type="ECO:0000313" key="5">
    <source>
        <dbReference type="Proteomes" id="UP000326671"/>
    </source>
</evidence>
<protein>
    <submittedName>
        <fullName evidence="4">NAD(P)H-dependent oxidoreductase</fullName>
    </submittedName>
</protein>
<keyword evidence="5" id="KW-1185">Reference proteome</keyword>
<keyword evidence="2" id="KW-0560">Oxidoreductase</keyword>
<dbReference type="PANTHER" id="PTHR10204:SF34">
    <property type="entry name" value="NAD(P)H DEHYDROGENASE [QUINONE] 1 ISOFORM 1"/>
    <property type="match status" value="1"/>
</dbReference>
<comment type="similarity">
    <text evidence="1">Belongs to the NAD(P)H dehydrogenase (quinone) family.</text>
</comment>
<dbReference type="Pfam" id="PF02525">
    <property type="entry name" value="Flavodoxin_2"/>
    <property type="match status" value="1"/>
</dbReference>
<dbReference type="Proteomes" id="UP000326671">
    <property type="component" value="Unassembled WGS sequence"/>
</dbReference>
<dbReference type="InterPro" id="IPR051545">
    <property type="entry name" value="NAD(P)H_dehydrogenase_qn"/>
</dbReference>